<name>A0A8J3W4J8_9ACTN</name>
<keyword evidence="1" id="KW-0732">Signal</keyword>
<proteinExistence type="predicted"/>
<dbReference type="EMBL" id="BOOH01000016">
    <property type="protein sequence ID" value="GIH75438.1"/>
    <property type="molecule type" value="Genomic_DNA"/>
</dbReference>
<dbReference type="Proteomes" id="UP000616724">
    <property type="component" value="Unassembled WGS sequence"/>
</dbReference>
<sequence>MNPDAPWKDHRRGRRLRRMSVISLLATALLAVPTVAASAAGTGEGPLSSIVTHVTCWHGHVVTVHVRLPTGEHRVDPASDAVCVKSE</sequence>
<dbReference type="RefSeq" id="WP_203890108.1">
    <property type="nucleotide sequence ID" value="NZ_BOOH01000016.1"/>
</dbReference>
<evidence type="ECO:0000256" key="1">
    <source>
        <dbReference type="SAM" id="SignalP"/>
    </source>
</evidence>
<protein>
    <recommendedName>
        <fullName evidence="4">Secreted protein</fullName>
    </recommendedName>
</protein>
<reference evidence="2 3" key="1">
    <citation type="submission" date="2021-01" db="EMBL/GenBank/DDBJ databases">
        <title>Whole genome shotgun sequence of Planobispora longispora NBRC 13918.</title>
        <authorList>
            <person name="Komaki H."/>
            <person name="Tamura T."/>
        </authorList>
    </citation>
    <scope>NUCLEOTIDE SEQUENCE [LARGE SCALE GENOMIC DNA]</scope>
    <source>
        <strain evidence="2 3">NBRC 13918</strain>
    </source>
</reference>
<gene>
    <name evidence="2" type="ORF">Plo01_18670</name>
</gene>
<evidence type="ECO:0008006" key="4">
    <source>
        <dbReference type="Google" id="ProtNLM"/>
    </source>
</evidence>
<evidence type="ECO:0000313" key="3">
    <source>
        <dbReference type="Proteomes" id="UP000616724"/>
    </source>
</evidence>
<keyword evidence="3" id="KW-1185">Reference proteome</keyword>
<dbReference type="AlphaFoldDB" id="A0A8J3W4J8"/>
<evidence type="ECO:0000313" key="2">
    <source>
        <dbReference type="EMBL" id="GIH75438.1"/>
    </source>
</evidence>
<feature type="signal peptide" evidence="1">
    <location>
        <begin position="1"/>
        <end position="39"/>
    </location>
</feature>
<organism evidence="2 3">
    <name type="scientific">Planobispora longispora</name>
    <dbReference type="NCBI Taxonomy" id="28887"/>
    <lineage>
        <taxon>Bacteria</taxon>
        <taxon>Bacillati</taxon>
        <taxon>Actinomycetota</taxon>
        <taxon>Actinomycetes</taxon>
        <taxon>Streptosporangiales</taxon>
        <taxon>Streptosporangiaceae</taxon>
        <taxon>Planobispora</taxon>
    </lineage>
</organism>
<accession>A0A8J3W4J8</accession>
<comment type="caution">
    <text evidence="2">The sequence shown here is derived from an EMBL/GenBank/DDBJ whole genome shotgun (WGS) entry which is preliminary data.</text>
</comment>
<feature type="chain" id="PRO_5035240691" description="Secreted protein" evidence="1">
    <location>
        <begin position="40"/>
        <end position="87"/>
    </location>
</feature>